<dbReference type="CDD" id="cd00609">
    <property type="entry name" value="AAT_like"/>
    <property type="match status" value="1"/>
</dbReference>
<gene>
    <name evidence="6" type="ORF">CP523_11815</name>
    <name evidence="7" type="ORF">NH397_04190</name>
</gene>
<dbReference type="SUPFAM" id="SSF53383">
    <property type="entry name" value="PLP-dependent transferases"/>
    <property type="match status" value="1"/>
</dbReference>
<evidence type="ECO:0000259" key="5">
    <source>
        <dbReference type="Pfam" id="PF00155"/>
    </source>
</evidence>
<evidence type="ECO:0000313" key="7">
    <source>
        <dbReference type="EMBL" id="USS01642.1"/>
    </source>
</evidence>
<evidence type="ECO:0000256" key="4">
    <source>
        <dbReference type="ARBA" id="ARBA00022898"/>
    </source>
</evidence>
<dbReference type="KEGG" id="csep:CP523_11815"/>
<accession>A0A9N7JMV6</accession>
<dbReference type="InterPro" id="IPR015421">
    <property type="entry name" value="PyrdxlP-dep_Trfase_major"/>
</dbReference>
<reference evidence="6 8" key="1">
    <citation type="submission" date="2017-09" db="EMBL/GenBank/DDBJ databases">
        <authorList>
            <person name="Thomas P."/>
            <person name="Seyboldt C."/>
        </authorList>
    </citation>
    <scope>NUCLEOTIDE SEQUENCE [LARGE SCALE GENOMIC DNA]</scope>
    <source>
        <strain evidence="6 8">DSM 7534</strain>
    </source>
</reference>
<evidence type="ECO:0000256" key="2">
    <source>
        <dbReference type="ARBA" id="ARBA00022576"/>
    </source>
</evidence>
<dbReference type="GO" id="GO:0030170">
    <property type="term" value="F:pyridoxal phosphate binding"/>
    <property type="evidence" value="ECO:0007669"/>
    <property type="project" value="InterPro"/>
</dbReference>
<dbReference type="RefSeq" id="WP_120140890.1">
    <property type="nucleotide sequence ID" value="NZ_CP023671.1"/>
</dbReference>
<feature type="domain" description="Aminotransferase class I/classII large" evidence="5">
    <location>
        <begin position="32"/>
        <end position="333"/>
    </location>
</feature>
<dbReference type="InterPro" id="IPR015424">
    <property type="entry name" value="PyrdxlP-dep_Trfase"/>
</dbReference>
<evidence type="ECO:0000313" key="6">
    <source>
        <dbReference type="EMBL" id="AYE35044.1"/>
    </source>
</evidence>
<dbReference type="AlphaFoldDB" id="A0A9N7JMV6"/>
<keyword evidence="4" id="KW-0663">Pyridoxal phosphate</keyword>
<evidence type="ECO:0000256" key="3">
    <source>
        <dbReference type="ARBA" id="ARBA00022679"/>
    </source>
</evidence>
<keyword evidence="2 6" id="KW-0032">Aminotransferase</keyword>
<dbReference type="Proteomes" id="UP000280586">
    <property type="component" value="Chromosome"/>
</dbReference>
<evidence type="ECO:0000256" key="1">
    <source>
        <dbReference type="ARBA" id="ARBA00001933"/>
    </source>
</evidence>
<evidence type="ECO:0000313" key="9">
    <source>
        <dbReference type="Proteomes" id="UP001055437"/>
    </source>
</evidence>
<dbReference type="Proteomes" id="UP001055437">
    <property type="component" value="Chromosome"/>
</dbReference>
<dbReference type="InterPro" id="IPR015422">
    <property type="entry name" value="PyrdxlP-dep_Trfase_small"/>
</dbReference>
<dbReference type="PANTHER" id="PTHR42885">
    <property type="entry name" value="HISTIDINOL-PHOSPHATE AMINOTRANSFERASE-RELATED"/>
    <property type="match status" value="1"/>
</dbReference>
<name>A0A9N7JMV6_CLOSE</name>
<reference evidence="7" key="2">
    <citation type="submission" date="2022-06" db="EMBL/GenBank/DDBJ databases">
        <authorList>
            <person name="Holder M.E."/>
            <person name="Ajami N.J."/>
            <person name="Petrosino J.F."/>
        </authorList>
    </citation>
    <scope>NUCLEOTIDE SEQUENCE</scope>
    <source>
        <strain evidence="7">RMA 8861</strain>
    </source>
</reference>
<dbReference type="PANTHER" id="PTHR42885:SF2">
    <property type="entry name" value="HISTIDINOL-PHOSPHATE AMINOTRANSFERASE"/>
    <property type="match status" value="1"/>
</dbReference>
<protein>
    <submittedName>
        <fullName evidence="6 7">Aminotransferase class I/II</fullName>
    </submittedName>
</protein>
<dbReference type="EMBL" id="CP023671">
    <property type="protein sequence ID" value="AYE35044.1"/>
    <property type="molecule type" value="Genomic_DNA"/>
</dbReference>
<keyword evidence="9" id="KW-1185">Reference proteome</keyword>
<dbReference type="GeneID" id="303561371"/>
<comment type="cofactor">
    <cofactor evidence="1">
        <name>pyridoxal 5'-phosphate</name>
        <dbReference type="ChEBI" id="CHEBI:597326"/>
    </cofactor>
</comment>
<dbReference type="Pfam" id="PF00155">
    <property type="entry name" value="Aminotran_1_2"/>
    <property type="match status" value="1"/>
</dbReference>
<evidence type="ECO:0000313" key="8">
    <source>
        <dbReference type="Proteomes" id="UP000280586"/>
    </source>
</evidence>
<dbReference type="Gene3D" id="3.90.1150.10">
    <property type="entry name" value="Aspartate Aminotransferase, domain 1"/>
    <property type="match status" value="1"/>
</dbReference>
<sequence length="339" mass="39056">MQNKGKEQSIMLNNNESYIHLEEELVFKSILELKNISFNRYPDENAEKLKSEYAKYANINCSNIIVCNGNYEILDLILRSKLVKEKRILTLNPDCAIEDAYCINNKFNCIRFKSDEDGKFDISKFIIFGMKKDIDLVVISNPNNPTGNNISNDDIVKILKSFRSSIVLIDESYFEFSSDTCISLIDEYENLLITRTLSNGWGLAGIKIDFLIGNIETIKKLKNNTIIKSVNSLSQSVATRILSNSNDMKSKFQEIIKQRDIFYYKLKDIEDESSLEIKFYKSKGNYIYGRSPYKNVLLKAMHNKGIIIKSFDDDSFRITVGSKLQNEKVIEALKKSFVY</sequence>
<dbReference type="InterPro" id="IPR004839">
    <property type="entry name" value="Aminotransferase_I/II_large"/>
</dbReference>
<dbReference type="GO" id="GO:0008483">
    <property type="term" value="F:transaminase activity"/>
    <property type="evidence" value="ECO:0007669"/>
    <property type="project" value="UniProtKB-KW"/>
</dbReference>
<proteinExistence type="predicted"/>
<dbReference type="Gene3D" id="3.40.640.10">
    <property type="entry name" value="Type I PLP-dependent aspartate aminotransferase-like (Major domain)"/>
    <property type="match status" value="1"/>
</dbReference>
<dbReference type="EMBL" id="CP099799">
    <property type="protein sequence ID" value="USS01642.1"/>
    <property type="molecule type" value="Genomic_DNA"/>
</dbReference>
<organism evidence="6 8">
    <name type="scientific">Clostridium septicum</name>
    <dbReference type="NCBI Taxonomy" id="1504"/>
    <lineage>
        <taxon>Bacteria</taxon>
        <taxon>Bacillati</taxon>
        <taxon>Bacillota</taxon>
        <taxon>Clostridia</taxon>
        <taxon>Eubacteriales</taxon>
        <taxon>Clostridiaceae</taxon>
        <taxon>Clostridium</taxon>
    </lineage>
</organism>
<keyword evidence="3" id="KW-0808">Transferase</keyword>